<dbReference type="NCBIfam" id="TIGR04408">
    <property type="entry name" value="LptG_lptG"/>
    <property type="match status" value="1"/>
</dbReference>
<feature type="transmembrane region" description="Helical" evidence="6">
    <location>
        <begin position="26"/>
        <end position="49"/>
    </location>
</feature>
<feature type="transmembrane region" description="Helical" evidence="6">
    <location>
        <begin position="330"/>
        <end position="348"/>
    </location>
</feature>
<dbReference type="AlphaFoldDB" id="A0A258FR72"/>
<evidence type="ECO:0000313" key="7">
    <source>
        <dbReference type="EMBL" id="OYX34403.1"/>
    </source>
</evidence>
<gene>
    <name evidence="7" type="ORF">B7Z01_06040</name>
</gene>
<feature type="transmembrane region" description="Helical" evidence="6">
    <location>
        <begin position="69"/>
        <end position="98"/>
    </location>
</feature>
<dbReference type="Proteomes" id="UP000215595">
    <property type="component" value="Unassembled WGS sequence"/>
</dbReference>
<feature type="transmembrane region" description="Helical" evidence="6">
    <location>
        <begin position="119"/>
        <end position="143"/>
    </location>
</feature>
<dbReference type="PANTHER" id="PTHR33529:SF2">
    <property type="entry name" value="LIPOPOLYSACCHARIDE EXPORT SYSTEM PERMEASE PROTEIN LPTG"/>
    <property type="match status" value="1"/>
</dbReference>
<protein>
    <submittedName>
        <fullName evidence="7">LPS export ABC transporter permease LptG</fullName>
    </submittedName>
</protein>
<keyword evidence="4 6" id="KW-1133">Transmembrane helix</keyword>
<comment type="caution">
    <text evidence="7">The sequence shown here is derived from an EMBL/GenBank/DDBJ whole genome shotgun (WGS) entry which is preliminary data.</text>
</comment>
<dbReference type="Pfam" id="PF03739">
    <property type="entry name" value="LptF_LptG"/>
    <property type="match status" value="1"/>
</dbReference>
<dbReference type="GO" id="GO:0015920">
    <property type="term" value="P:lipopolysaccharide transport"/>
    <property type="evidence" value="ECO:0007669"/>
    <property type="project" value="TreeGrafter"/>
</dbReference>
<organism evidence="7 8">
    <name type="scientific">Brevundimonas subvibrioides</name>
    <dbReference type="NCBI Taxonomy" id="74313"/>
    <lineage>
        <taxon>Bacteria</taxon>
        <taxon>Pseudomonadati</taxon>
        <taxon>Pseudomonadota</taxon>
        <taxon>Alphaproteobacteria</taxon>
        <taxon>Caulobacterales</taxon>
        <taxon>Caulobacteraceae</taxon>
        <taxon>Brevundimonas</taxon>
    </lineage>
</organism>
<keyword evidence="5 6" id="KW-0472">Membrane</keyword>
<feature type="transmembrane region" description="Helical" evidence="6">
    <location>
        <begin position="360"/>
        <end position="379"/>
    </location>
</feature>
<dbReference type="InterPro" id="IPR005495">
    <property type="entry name" value="LptG/LptF_permease"/>
</dbReference>
<evidence type="ECO:0000256" key="5">
    <source>
        <dbReference type="ARBA" id="ARBA00023136"/>
    </source>
</evidence>
<evidence type="ECO:0000256" key="3">
    <source>
        <dbReference type="ARBA" id="ARBA00022692"/>
    </source>
</evidence>
<keyword evidence="3 6" id="KW-0812">Transmembrane</keyword>
<proteinExistence type="predicted"/>
<evidence type="ECO:0000256" key="6">
    <source>
        <dbReference type="SAM" id="Phobius"/>
    </source>
</evidence>
<dbReference type="EMBL" id="NCEB01000009">
    <property type="protein sequence ID" value="OYX34403.1"/>
    <property type="molecule type" value="Genomic_DNA"/>
</dbReference>
<accession>A0A258FR72</accession>
<dbReference type="GO" id="GO:0055085">
    <property type="term" value="P:transmembrane transport"/>
    <property type="evidence" value="ECO:0007669"/>
    <property type="project" value="InterPro"/>
</dbReference>
<keyword evidence="2" id="KW-1003">Cell membrane</keyword>
<comment type="subcellular location">
    <subcellularLocation>
        <location evidence="1">Cell membrane</location>
        <topology evidence="1">Multi-pass membrane protein</topology>
    </subcellularLocation>
</comment>
<evidence type="ECO:0000256" key="1">
    <source>
        <dbReference type="ARBA" id="ARBA00004651"/>
    </source>
</evidence>
<evidence type="ECO:0000256" key="4">
    <source>
        <dbReference type="ARBA" id="ARBA00022989"/>
    </source>
</evidence>
<dbReference type="PANTHER" id="PTHR33529">
    <property type="entry name" value="SLR0882 PROTEIN-RELATED"/>
    <property type="match status" value="1"/>
</dbReference>
<feature type="transmembrane region" description="Helical" evidence="6">
    <location>
        <begin position="299"/>
        <end position="318"/>
    </location>
</feature>
<sequence>MTALGSFAAAPRHVLSALRLGRIERYVLVQLARSLAVALGVISALVMLIDFVEISRGLGSDTDLSAFRILGLMLVKSPAVIVQLLPFVFLFGTLSAFVSMNRRSELVAMRAAGVSAWRFVLPAAGAALVAGVLTVTVFGPLAASGDGLFQRERQRISGSVMSGDEQQQAIWLREGEGQRQMVIRAGRQDRANARLLDVTFFIYTTDPNGRRAFTERIDAPAASLSAGRWRLYDAVGAQTGQRAMRYATLDLPSALADEEAFERFARPQSTPFWSLPGQIRRIEDAGFSSTAYQLRFQQLLSTPLTFAAMTILAAAFSLRLMRLGDLARMAVSAVVLGFAFFFLNQFSAAMGSAEVVPPVVAAWLPAILTALAAFTLLFYTEDG</sequence>
<evidence type="ECO:0000313" key="8">
    <source>
        <dbReference type="Proteomes" id="UP000215595"/>
    </source>
</evidence>
<dbReference type="InterPro" id="IPR030923">
    <property type="entry name" value="LptG"/>
</dbReference>
<name>A0A258FR72_9CAUL</name>
<evidence type="ECO:0000256" key="2">
    <source>
        <dbReference type="ARBA" id="ARBA00022475"/>
    </source>
</evidence>
<dbReference type="GO" id="GO:0043190">
    <property type="term" value="C:ATP-binding cassette (ABC) transporter complex"/>
    <property type="evidence" value="ECO:0007669"/>
    <property type="project" value="InterPro"/>
</dbReference>
<reference evidence="7 8" key="1">
    <citation type="submission" date="2017-03" db="EMBL/GenBank/DDBJ databases">
        <title>Lifting the veil on microbial sulfur biogeochemistry in mining wastewaters.</title>
        <authorList>
            <person name="Kantor R.S."/>
            <person name="Colenbrander Nelson T."/>
            <person name="Marshall S."/>
            <person name="Bennett D."/>
            <person name="Apte S."/>
            <person name="Camacho D."/>
            <person name="Thomas B.C."/>
            <person name="Warren L.A."/>
            <person name="Banfield J.F."/>
        </authorList>
    </citation>
    <scope>NUCLEOTIDE SEQUENCE [LARGE SCALE GENOMIC DNA]</scope>
    <source>
        <strain evidence="7">32-69-9</strain>
    </source>
</reference>